<dbReference type="PANTHER" id="PTHR22916">
    <property type="entry name" value="GLYCOSYLTRANSFERASE"/>
    <property type="match status" value="1"/>
</dbReference>
<name>H7FY78_9LACO</name>
<dbReference type="PANTHER" id="PTHR22916:SF3">
    <property type="entry name" value="UDP-GLCNAC:BETAGAL BETA-1,3-N-ACETYLGLUCOSAMINYLTRANSFERASE-LIKE PROTEIN 1"/>
    <property type="match status" value="1"/>
</dbReference>
<dbReference type="PATRIC" id="fig|1108963.3.peg.805"/>
<dbReference type="EMBL" id="AICL01000003">
    <property type="protein sequence ID" value="EIA32478.1"/>
    <property type="molecule type" value="Genomic_DNA"/>
</dbReference>
<dbReference type="Proteomes" id="UP000003657">
    <property type="component" value="Unassembled WGS sequence"/>
</dbReference>
<dbReference type="SUPFAM" id="SSF53448">
    <property type="entry name" value="Nucleotide-diphospho-sugar transferases"/>
    <property type="match status" value="1"/>
</dbReference>
<protein>
    <submittedName>
        <fullName evidence="2">Family 2 glycosyl transferase</fullName>
    </submittedName>
</protein>
<dbReference type="AlphaFoldDB" id="H7FY78"/>
<evidence type="ECO:0000259" key="1">
    <source>
        <dbReference type="Pfam" id="PF00535"/>
    </source>
</evidence>
<sequence>MVKINIGVPVYNVEAYLRECLDSIMNQTFKDFEVIMVDDGSTDNSFNICQEYVARDNRFKLIHQENKGLAGARNTCLKHMKGEYITWIDSDDVVDDNYLERLLEVQEKTSADIIRCVRKYIRDGNVYFINGYEDVFINEDGIFDLSLEMALENGLSNYLGTIEFWGELIPRRLYKGVSLSQGIIYEDQGNKFKLYFQSKKNVMVLEQLYSYRIRKDGIMGTQKKGKSILKESLKNLKMCIYNWNKLMYYVDIANYRVEEMRDSYMRELDNLPARVNLSGEDRVEYIKQQLISRNKSYVDIGVDKINSIEEGLL</sequence>
<dbReference type="InterPro" id="IPR001173">
    <property type="entry name" value="Glyco_trans_2-like"/>
</dbReference>
<dbReference type="Pfam" id="PF00535">
    <property type="entry name" value="Glycos_transf_2"/>
    <property type="match status" value="1"/>
</dbReference>
<evidence type="ECO:0000313" key="3">
    <source>
        <dbReference type="Proteomes" id="UP000003657"/>
    </source>
</evidence>
<dbReference type="Gene3D" id="3.90.550.10">
    <property type="entry name" value="Spore Coat Polysaccharide Biosynthesis Protein SpsA, Chain A"/>
    <property type="match status" value="1"/>
</dbReference>
<dbReference type="RefSeq" id="WP_003709026.1">
    <property type="nucleotide sequence ID" value="NZ_AICL01000003.1"/>
</dbReference>
<reference evidence="2 3" key="1">
    <citation type="journal article" date="2012" name="J. Bacteriol.">
        <title>Genome Sequence of Lactobacillus salivarius SMXD51, a Potential Probiotic Strain Isolated from Chicken Cecum, Showing Anti-Campylobacter Activity.</title>
        <authorList>
            <person name="Kergourlay G."/>
            <person name="Messaoudi S."/>
            <person name="Dousset X."/>
            <person name="Prevost H."/>
        </authorList>
    </citation>
    <scope>NUCLEOTIDE SEQUENCE [LARGE SCALE GENOMIC DNA]</scope>
    <source>
        <strain evidence="2 3">SMXD51</strain>
    </source>
</reference>
<accession>H7FY78</accession>
<comment type="caution">
    <text evidence="2">The sequence shown here is derived from an EMBL/GenBank/DDBJ whole genome shotgun (WGS) entry which is preliminary data.</text>
</comment>
<proteinExistence type="predicted"/>
<organism evidence="2 3">
    <name type="scientific">Ligilactobacillus salivarius SMXD51</name>
    <dbReference type="NCBI Taxonomy" id="1108963"/>
    <lineage>
        <taxon>Bacteria</taxon>
        <taxon>Bacillati</taxon>
        <taxon>Bacillota</taxon>
        <taxon>Bacilli</taxon>
        <taxon>Lactobacillales</taxon>
        <taxon>Lactobacillaceae</taxon>
        <taxon>Ligilactobacillus</taxon>
    </lineage>
</organism>
<feature type="domain" description="Glycosyltransferase 2-like" evidence="1">
    <location>
        <begin position="6"/>
        <end position="129"/>
    </location>
</feature>
<dbReference type="InterPro" id="IPR029044">
    <property type="entry name" value="Nucleotide-diphossugar_trans"/>
</dbReference>
<gene>
    <name evidence="2" type="ORF">SMXD51_00613</name>
</gene>
<keyword evidence="2" id="KW-0808">Transferase</keyword>
<dbReference type="GO" id="GO:0016758">
    <property type="term" value="F:hexosyltransferase activity"/>
    <property type="evidence" value="ECO:0007669"/>
    <property type="project" value="UniProtKB-ARBA"/>
</dbReference>
<dbReference type="HOGENOM" id="CLU_025996_25_4_9"/>
<dbReference type="CDD" id="cd00761">
    <property type="entry name" value="Glyco_tranf_GTA_type"/>
    <property type="match status" value="1"/>
</dbReference>
<evidence type="ECO:0000313" key="2">
    <source>
        <dbReference type="EMBL" id="EIA32478.1"/>
    </source>
</evidence>